<dbReference type="Gene3D" id="3.40.390.10">
    <property type="entry name" value="Collagenase (Catalytic Domain)"/>
    <property type="match status" value="1"/>
</dbReference>
<sequence length="229" mass="25232">MVLDVSLKRAEPTGLLLLATGENRGFTGARSSHWTINGTTGDTDPGPDSNAITLPGDSCVNHCAAEALALLFSLPFCFTLAVPSEIARNSGAVGNTWAPERNRGFESGLDFEFWKYLSIIVGVFNSDDDFLGTIYLDVGRRPRKAFGDCHFTVRCSKQLGKDSWQTPIVVLSLSVCDETDARWRDHQVMREILCNPDGECIPVEDAASMIASRFAFSSLEIMQQVRTFW</sequence>
<reference evidence="1" key="1">
    <citation type="submission" date="2012-09" db="EMBL/GenBank/DDBJ databases">
        <authorList>
            <person name="Martin A.A."/>
        </authorList>
    </citation>
    <scope>NUCLEOTIDE SEQUENCE</scope>
</reference>
<reference evidence="2" key="2">
    <citation type="submission" date="2017-02" db="UniProtKB">
        <authorList>
            <consortium name="WormBaseParasite"/>
        </authorList>
    </citation>
    <scope>IDENTIFICATION</scope>
</reference>
<proteinExistence type="predicted"/>
<dbReference type="WBParaSite" id="ACAC_0000559501-mRNA-1">
    <property type="protein sequence ID" value="ACAC_0000559501-mRNA-1"/>
    <property type="gene ID" value="ACAC_0000559501"/>
</dbReference>
<dbReference type="SUPFAM" id="SSF55486">
    <property type="entry name" value="Metalloproteases ('zincins'), catalytic domain"/>
    <property type="match status" value="1"/>
</dbReference>
<dbReference type="AlphaFoldDB" id="A0A0K0D6A0"/>
<dbReference type="Proteomes" id="UP000035642">
    <property type="component" value="Unassembled WGS sequence"/>
</dbReference>
<evidence type="ECO:0000313" key="1">
    <source>
        <dbReference type="Proteomes" id="UP000035642"/>
    </source>
</evidence>
<dbReference type="STRING" id="6313.A0A0K0D6A0"/>
<accession>A0A0K0D6A0</accession>
<protein>
    <submittedName>
        <fullName evidence="2">REJ domain-containing protein</fullName>
    </submittedName>
</protein>
<evidence type="ECO:0000313" key="2">
    <source>
        <dbReference type="WBParaSite" id="ACAC_0000559501-mRNA-1"/>
    </source>
</evidence>
<organism evidence="1 2">
    <name type="scientific">Angiostrongylus cantonensis</name>
    <name type="common">Rat lungworm</name>
    <dbReference type="NCBI Taxonomy" id="6313"/>
    <lineage>
        <taxon>Eukaryota</taxon>
        <taxon>Metazoa</taxon>
        <taxon>Ecdysozoa</taxon>
        <taxon>Nematoda</taxon>
        <taxon>Chromadorea</taxon>
        <taxon>Rhabditida</taxon>
        <taxon>Rhabditina</taxon>
        <taxon>Rhabditomorpha</taxon>
        <taxon>Strongyloidea</taxon>
        <taxon>Metastrongylidae</taxon>
        <taxon>Angiostrongylus</taxon>
    </lineage>
</organism>
<keyword evidence="1" id="KW-1185">Reference proteome</keyword>
<dbReference type="InterPro" id="IPR024079">
    <property type="entry name" value="MetalloPept_cat_dom_sf"/>
</dbReference>
<name>A0A0K0D6A0_ANGCA</name>
<dbReference type="GO" id="GO:0008237">
    <property type="term" value="F:metallopeptidase activity"/>
    <property type="evidence" value="ECO:0007669"/>
    <property type="project" value="InterPro"/>
</dbReference>